<protein>
    <submittedName>
        <fullName evidence="2">ATPase</fullName>
    </submittedName>
</protein>
<evidence type="ECO:0000259" key="1">
    <source>
        <dbReference type="Pfam" id="PF00004"/>
    </source>
</evidence>
<dbReference type="InterPro" id="IPR003959">
    <property type="entry name" value="ATPase_AAA_core"/>
</dbReference>
<dbReference type="Gene3D" id="3.40.50.300">
    <property type="entry name" value="P-loop containing nucleotide triphosphate hydrolases"/>
    <property type="match status" value="1"/>
</dbReference>
<feature type="domain" description="ATPase AAA-type core" evidence="1">
    <location>
        <begin position="567"/>
        <end position="685"/>
    </location>
</feature>
<dbReference type="EMBL" id="BK032842">
    <property type="protein sequence ID" value="DAF63528.1"/>
    <property type="molecule type" value="Genomic_DNA"/>
</dbReference>
<dbReference type="Pfam" id="PF00004">
    <property type="entry name" value="AAA"/>
    <property type="match status" value="1"/>
</dbReference>
<accession>A0A8S5TK74</accession>
<proteinExistence type="predicted"/>
<organism evidence="2">
    <name type="scientific">Siphoviridae sp. ctwQT14</name>
    <dbReference type="NCBI Taxonomy" id="2827971"/>
    <lineage>
        <taxon>Viruses</taxon>
        <taxon>Duplodnaviria</taxon>
        <taxon>Heunggongvirae</taxon>
        <taxon>Uroviricota</taxon>
        <taxon>Caudoviricetes</taxon>
    </lineage>
</organism>
<reference evidence="2" key="1">
    <citation type="journal article" date="2021" name="Proc. Natl. Acad. Sci. U.S.A.">
        <title>A Catalog of Tens of Thousands of Viruses from Human Metagenomes Reveals Hidden Associations with Chronic Diseases.</title>
        <authorList>
            <person name="Tisza M.J."/>
            <person name="Buck C.B."/>
        </authorList>
    </citation>
    <scope>NUCLEOTIDE SEQUENCE</scope>
    <source>
        <strain evidence="2">CtwQT14</strain>
    </source>
</reference>
<evidence type="ECO:0000313" key="2">
    <source>
        <dbReference type="EMBL" id="DAF63528.1"/>
    </source>
</evidence>
<dbReference type="InterPro" id="IPR027417">
    <property type="entry name" value="P-loop_NTPase"/>
</dbReference>
<name>A0A8S5TK74_9CAUD</name>
<sequence>MITKVGNKNISQKKYFNFNENKFIYSTTTSEPTKSKYLHGDELFNALKQYNYASKYYNENLNNNKPVITDAKTLNQVLQDPKASKNLYLFIGERARYEISKLNNKAKLTQQEKDKLVGLKEIANAFPTVDNYIPQKQHLSFKGEINKDQKTNCHLAIHTASAICAGLSGMMGEGAAVGADTPFLWGTQGLMFMSLKKILNVDHVDHMFYILRQLMMGQVLGVQGAKLLINWLGVGGHVLTGGTASAIITPAIQAINGTLSGGITEKMGWGYVSACEHDRMTWKKQALQTAIYSVGMGVFGHGTDTLIDAASPDNIQTAMEAIPKQNLYAYGKAMKSLIDVAHLDRFGFMFGAQVIEKLFFAKDCLNKDEIKNSLKIALMNTAIYDLIDYQYGQEIQETTIAAVNKLGEEIKSTPEVFAEFQKSQRELFDKIDIDKMSTAEFIKKFKDKKFVYNVAMLSGEISRDIADKWRKRDFGQMIEKSKELDKAGAELSRSSRGINIKLTPEQKKELENSIENTFNTAIKKIQNSSSATCLERIAGYEETIKYIDEIFIQPIRQKSFDNIPSAILFYGPTGTGKTSIGVPLAQTTGSKFIQKGRIPRNTDVEALYHWLQSKAEEAEKLYKDKGRHTIIQINEMGNFRNATTQQIEQFNSFISDCAQKHHLTIFFTTNEPLTINNATLDKMKKIPMGVAKSSDIEAIIKLYLGTKNIENLNIRELVDEFEKVQPNAAYSNAQIQNIMSNLPFNSSISQNQLLDRIKNEPPAISKQSINDFNDEVKQLS</sequence>
<dbReference type="GO" id="GO:0005524">
    <property type="term" value="F:ATP binding"/>
    <property type="evidence" value="ECO:0007669"/>
    <property type="project" value="InterPro"/>
</dbReference>
<dbReference type="SUPFAM" id="SSF52540">
    <property type="entry name" value="P-loop containing nucleoside triphosphate hydrolases"/>
    <property type="match status" value="1"/>
</dbReference>
<dbReference type="GO" id="GO:0016887">
    <property type="term" value="F:ATP hydrolysis activity"/>
    <property type="evidence" value="ECO:0007669"/>
    <property type="project" value="InterPro"/>
</dbReference>